<evidence type="ECO:0000256" key="3">
    <source>
        <dbReference type="ARBA" id="ARBA00022741"/>
    </source>
</evidence>
<comment type="similarity">
    <text evidence="6">Belongs to the ATP:guanido phosphotransferase family.</text>
</comment>
<dbReference type="Gene3D" id="3.30.590.10">
    <property type="entry name" value="Glutamine synthetase/guanido kinase, catalytic domain"/>
    <property type="match status" value="1"/>
</dbReference>
<comment type="caution">
    <text evidence="6">Lacks conserved residue(s) required for the propagation of feature annotation.</text>
</comment>
<dbReference type="STRING" id="418985.A0A1V9XMZ6"/>
<dbReference type="GO" id="GO:0005524">
    <property type="term" value="F:ATP binding"/>
    <property type="evidence" value="ECO:0007669"/>
    <property type="project" value="UniProtKB-UniRule"/>
</dbReference>
<dbReference type="SUPFAM" id="SSF55931">
    <property type="entry name" value="Glutamine synthetase/guanido kinase"/>
    <property type="match status" value="1"/>
</dbReference>
<dbReference type="InterPro" id="IPR022414">
    <property type="entry name" value="ATP-guanido_PTrfase_cat"/>
</dbReference>
<evidence type="ECO:0000256" key="2">
    <source>
        <dbReference type="ARBA" id="ARBA00022679"/>
    </source>
</evidence>
<reference evidence="8 9" key="1">
    <citation type="journal article" date="2017" name="Gigascience">
        <title>Draft genome of the honey bee ectoparasitic mite, Tropilaelaps mercedesae, is shaped by the parasitic life history.</title>
        <authorList>
            <person name="Dong X."/>
            <person name="Armstrong S.D."/>
            <person name="Xia D."/>
            <person name="Makepeace B.L."/>
            <person name="Darby A.C."/>
            <person name="Kadowaki T."/>
        </authorList>
    </citation>
    <scope>NUCLEOTIDE SEQUENCE [LARGE SCALE GENOMIC DNA]</scope>
    <source>
        <strain evidence="8">Wuxi-XJTLU</strain>
    </source>
</reference>
<dbReference type="Pfam" id="PF00217">
    <property type="entry name" value="ATP-gua_Ptrans"/>
    <property type="match status" value="1"/>
</dbReference>
<dbReference type="EMBL" id="MNPL01007210">
    <property type="protein sequence ID" value="OQR74884.1"/>
    <property type="molecule type" value="Genomic_DNA"/>
</dbReference>
<keyword evidence="5 6" id="KW-0067">ATP-binding</keyword>
<dbReference type="InterPro" id="IPR014746">
    <property type="entry name" value="Gln_synth/guanido_kin_cat_dom"/>
</dbReference>
<dbReference type="InterPro" id="IPR000749">
    <property type="entry name" value="ATP-guanido_PTrfase"/>
</dbReference>
<proteinExistence type="inferred from homology"/>
<comment type="caution">
    <text evidence="8">The sequence shown here is derived from an EMBL/GenBank/DDBJ whole genome shotgun (WGS) entry which is preliminary data.</text>
</comment>
<dbReference type="GO" id="GO:0046314">
    <property type="term" value="P:phosphocreatine biosynthetic process"/>
    <property type="evidence" value="ECO:0007669"/>
    <property type="project" value="InterPro"/>
</dbReference>
<dbReference type="Proteomes" id="UP000192247">
    <property type="component" value="Unassembled WGS sequence"/>
</dbReference>
<evidence type="ECO:0000256" key="4">
    <source>
        <dbReference type="ARBA" id="ARBA00022777"/>
    </source>
</evidence>
<keyword evidence="2 6" id="KW-0808">Transferase</keyword>
<protein>
    <recommendedName>
        <fullName evidence="1">arginine kinase</fullName>
        <ecNumber evidence="1">2.7.3.3</ecNumber>
    </recommendedName>
</protein>
<name>A0A1V9XMZ6_9ACAR</name>
<gene>
    <name evidence="8" type="ORF">BIW11_03344</name>
</gene>
<dbReference type="GO" id="GO:0005615">
    <property type="term" value="C:extracellular space"/>
    <property type="evidence" value="ECO:0007669"/>
    <property type="project" value="TreeGrafter"/>
</dbReference>
<dbReference type="PROSITE" id="PS51510">
    <property type="entry name" value="PHOSPHAGEN_KINASE_C"/>
    <property type="match status" value="1"/>
</dbReference>
<dbReference type="PANTHER" id="PTHR11547:SF38">
    <property type="entry name" value="ARGININE KINASE 1-RELATED"/>
    <property type="match status" value="1"/>
</dbReference>
<accession>A0A1V9XMZ6</accession>
<evidence type="ECO:0000256" key="5">
    <source>
        <dbReference type="ARBA" id="ARBA00022840"/>
    </source>
</evidence>
<evidence type="ECO:0000256" key="6">
    <source>
        <dbReference type="PROSITE-ProRule" id="PRU00843"/>
    </source>
</evidence>
<keyword evidence="4 6" id="KW-0418">Kinase</keyword>
<dbReference type="GO" id="GO:0004054">
    <property type="term" value="F:arginine kinase activity"/>
    <property type="evidence" value="ECO:0007669"/>
    <property type="project" value="UniProtKB-EC"/>
</dbReference>
<feature type="domain" description="Phosphagen kinase C-terminal" evidence="7">
    <location>
        <begin position="13"/>
        <end position="112"/>
    </location>
</feature>
<dbReference type="InParanoid" id="A0A1V9XMZ6"/>
<evidence type="ECO:0000313" key="8">
    <source>
        <dbReference type="EMBL" id="OQR74884.1"/>
    </source>
</evidence>
<dbReference type="PANTHER" id="PTHR11547">
    <property type="entry name" value="ARGININE OR CREATINE KINASE"/>
    <property type="match status" value="1"/>
</dbReference>
<dbReference type="EC" id="2.7.3.3" evidence="1"/>
<keyword evidence="3 6" id="KW-0547">Nucleotide-binding</keyword>
<evidence type="ECO:0000259" key="7">
    <source>
        <dbReference type="PROSITE" id="PS51510"/>
    </source>
</evidence>
<feature type="binding site" evidence="6">
    <location>
        <begin position="16"/>
        <end position="20"/>
    </location>
    <ligand>
        <name>ATP</name>
        <dbReference type="ChEBI" id="CHEBI:30616"/>
    </ligand>
</feature>
<feature type="binding site" evidence="6">
    <location>
        <position position="77"/>
    </location>
    <ligand>
        <name>ATP</name>
        <dbReference type="ChEBI" id="CHEBI:30616"/>
    </ligand>
</feature>
<dbReference type="GO" id="GO:0004111">
    <property type="term" value="F:creatine kinase activity"/>
    <property type="evidence" value="ECO:0007669"/>
    <property type="project" value="InterPro"/>
</dbReference>
<evidence type="ECO:0000313" key="9">
    <source>
        <dbReference type="Proteomes" id="UP000192247"/>
    </source>
</evidence>
<dbReference type="OrthoDB" id="430219at2759"/>
<keyword evidence="9" id="KW-1185">Reference proteome</keyword>
<evidence type="ECO:0000256" key="1">
    <source>
        <dbReference type="ARBA" id="ARBA00012230"/>
    </source>
</evidence>
<sequence>MNEFVNLDSTGNYMISTRVRCGRSISAYSLNPCMTEDQYKDMEAHVAAVLNNLEGDLKKKHHPWMDEQTKEQLIKDHYLFKEGDRLLHVANACSYWPTGRGIFLNNAETFLVCNIRNHPSVGSSHLNSELIAKKSEAIAKHNLHIRDTRGGHTVSEGSVYDISNKHRLNLELIKNERALELTKSGERE</sequence>
<organism evidence="8 9">
    <name type="scientific">Tropilaelaps mercedesae</name>
    <dbReference type="NCBI Taxonomy" id="418985"/>
    <lineage>
        <taxon>Eukaryota</taxon>
        <taxon>Metazoa</taxon>
        <taxon>Ecdysozoa</taxon>
        <taxon>Arthropoda</taxon>
        <taxon>Chelicerata</taxon>
        <taxon>Arachnida</taxon>
        <taxon>Acari</taxon>
        <taxon>Parasitiformes</taxon>
        <taxon>Mesostigmata</taxon>
        <taxon>Gamasina</taxon>
        <taxon>Dermanyssoidea</taxon>
        <taxon>Laelapidae</taxon>
        <taxon>Tropilaelaps</taxon>
    </lineage>
</organism>
<dbReference type="AlphaFoldDB" id="A0A1V9XMZ6"/>